<dbReference type="SUPFAM" id="SSF63393">
    <property type="entry name" value="RNA polymerase subunits"/>
    <property type="match status" value="1"/>
</dbReference>
<dbReference type="Proteomes" id="UP000018208">
    <property type="component" value="Unassembled WGS sequence"/>
</dbReference>
<dbReference type="EMBL" id="KI546167">
    <property type="protein sequence ID" value="EST41872.1"/>
    <property type="molecule type" value="Genomic_DNA"/>
</dbReference>
<dbReference type="InterPro" id="IPR029040">
    <property type="entry name" value="RPABC4/Spt4"/>
</dbReference>
<dbReference type="InterPro" id="IPR022800">
    <property type="entry name" value="Spt4/RpoE2_Znf"/>
</dbReference>
<dbReference type="VEuPathDB" id="GiardiaDB:SS50377_25247"/>
<dbReference type="Gene3D" id="3.30.40.210">
    <property type="match status" value="1"/>
</dbReference>
<evidence type="ECO:0000256" key="1">
    <source>
        <dbReference type="ARBA" id="ARBA00023163"/>
    </source>
</evidence>
<evidence type="ECO:0000259" key="2">
    <source>
        <dbReference type="SMART" id="SM01389"/>
    </source>
</evidence>
<evidence type="ECO:0000313" key="5">
    <source>
        <dbReference type="Proteomes" id="UP000018208"/>
    </source>
</evidence>
<proteinExistence type="predicted"/>
<dbReference type="EMBL" id="AUWU02000005">
    <property type="protein sequence ID" value="KAH0573129.1"/>
    <property type="molecule type" value="Genomic_DNA"/>
</dbReference>
<reference evidence="3 4" key="1">
    <citation type="journal article" date="2014" name="PLoS Genet.">
        <title>The Genome of Spironucleus salmonicida Highlights a Fish Pathogen Adapted to Fluctuating Environments.</title>
        <authorList>
            <person name="Xu F."/>
            <person name="Jerlstrom-Hultqvist J."/>
            <person name="Einarsson E."/>
            <person name="Astvaldsson A."/>
            <person name="Svard S.G."/>
            <person name="Andersson J.O."/>
        </authorList>
    </citation>
    <scope>NUCLEOTIDE SEQUENCE</scope>
    <source>
        <strain evidence="4">ATCC 50377</strain>
    </source>
</reference>
<keyword evidence="5" id="KW-1185">Reference proteome</keyword>
<protein>
    <recommendedName>
        <fullName evidence="2">Spt4/RpoE2 zinc finger domain-containing protein</fullName>
    </recommendedName>
</protein>
<dbReference type="SMART" id="SM01389">
    <property type="entry name" value="Spt4"/>
    <property type="match status" value="1"/>
</dbReference>
<name>V6LBQ9_9EUKA</name>
<keyword evidence="1" id="KW-0804">Transcription</keyword>
<sequence>MTYDEQSDNKNDVINLQHLPENSRNYFKRMRVCLDCHFIIFGKQETCPNCKNQNVILLPPTNPVISVLRPQESFLIKLIRNQTGHQDFIPGFYAETIDQGDDQLEVDE</sequence>
<reference evidence="4" key="2">
    <citation type="submission" date="2020-12" db="EMBL/GenBank/DDBJ databases">
        <title>New Spironucleus salmonicida genome in near-complete chromosomes.</title>
        <authorList>
            <person name="Xu F."/>
            <person name="Kurt Z."/>
            <person name="Jimenez-Gonzalez A."/>
            <person name="Astvaldsson A."/>
            <person name="Andersson J.O."/>
            <person name="Svard S.G."/>
        </authorList>
    </citation>
    <scope>NUCLEOTIDE SEQUENCE</scope>
    <source>
        <strain evidence="4">ATCC 50377</strain>
    </source>
</reference>
<dbReference type="InterPro" id="IPR038510">
    <property type="entry name" value="Spt4_sf"/>
</dbReference>
<accession>V6LBQ9</accession>
<feature type="domain" description="Spt4/RpoE2 zinc finger" evidence="2">
    <location>
        <begin position="30"/>
        <end position="98"/>
    </location>
</feature>
<organism evidence="3">
    <name type="scientific">Spironucleus salmonicida</name>
    <dbReference type="NCBI Taxonomy" id="348837"/>
    <lineage>
        <taxon>Eukaryota</taxon>
        <taxon>Metamonada</taxon>
        <taxon>Diplomonadida</taxon>
        <taxon>Hexamitidae</taxon>
        <taxon>Hexamitinae</taxon>
        <taxon>Spironucleus</taxon>
    </lineage>
</organism>
<evidence type="ECO:0000313" key="3">
    <source>
        <dbReference type="EMBL" id="EST41872.1"/>
    </source>
</evidence>
<evidence type="ECO:0000313" key="4">
    <source>
        <dbReference type="EMBL" id="KAH0573129.1"/>
    </source>
</evidence>
<gene>
    <name evidence="3" type="ORF">SS50377_18708</name>
    <name evidence="4" type="ORF">SS50377_25247</name>
</gene>
<dbReference type="AlphaFoldDB" id="V6LBQ9"/>